<dbReference type="Proteomes" id="UP000813215">
    <property type="component" value="Unassembled WGS sequence"/>
</dbReference>
<evidence type="ECO:0000256" key="1">
    <source>
        <dbReference type="SAM" id="MobiDB-lite"/>
    </source>
</evidence>
<dbReference type="Pfam" id="PF06051">
    <property type="entry name" value="DUF928"/>
    <property type="match status" value="1"/>
</dbReference>
<evidence type="ECO:0000313" key="3">
    <source>
        <dbReference type="Proteomes" id="UP000813215"/>
    </source>
</evidence>
<proteinExistence type="predicted"/>
<dbReference type="EMBL" id="JAHHHW010000070">
    <property type="protein sequence ID" value="MBW4431452.1"/>
    <property type="molecule type" value="Genomic_DNA"/>
</dbReference>
<protein>
    <submittedName>
        <fullName evidence="2">DUF928 domain-containing protein</fullName>
    </submittedName>
</protein>
<reference evidence="2" key="2">
    <citation type="journal article" date="2022" name="Microbiol. Resour. Announc.">
        <title>Metagenome Sequencing to Explore Phylogenomics of Terrestrial Cyanobacteria.</title>
        <authorList>
            <person name="Ward R.D."/>
            <person name="Stajich J.E."/>
            <person name="Johansen J.R."/>
            <person name="Huntemann M."/>
            <person name="Clum A."/>
            <person name="Foster B."/>
            <person name="Foster B."/>
            <person name="Roux S."/>
            <person name="Palaniappan K."/>
            <person name="Varghese N."/>
            <person name="Mukherjee S."/>
            <person name="Reddy T.B.K."/>
            <person name="Daum C."/>
            <person name="Copeland A."/>
            <person name="Chen I.A."/>
            <person name="Ivanova N.N."/>
            <person name="Kyrpides N.C."/>
            <person name="Shapiro N."/>
            <person name="Eloe-Fadrosh E.A."/>
            <person name="Pietrasiak N."/>
        </authorList>
    </citation>
    <scope>NUCLEOTIDE SEQUENCE</scope>
    <source>
        <strain evidence="2">HA4357-MV3</strain>
    </source>
</reference>
<dbReference type="AlphaFoldDB" id="A0A9E3H6E2"/>
<organism evidence="2 3">
    <name type="scientific">Pelatocladus maniniholoensis HA4357-MV3</name>
    <dbReference type="NCBI Taxonomy" id="1117104"/>
    <lineage>
        <taxon>Bacteria</taxon>
        <taxon>Bacillati</taxon>
        <taxon>Cyanobacteriota</taxon>
        <taxon>Cyanophyceae</taxon>
        <taxon>Nostocales</taxon>
        <taxon>Nostocaceae</taxon>
        <taxon>Pelatocladus</taxon>
    </lineage>
</organism>
<gene>
    <name evidence="2" type="ORF">KME28_06900</name>
</gene>
<dbReference type="InterPro" id="IPR010328">
    <property type="entry name" value="DUF928"/>
</dbReference>
<accession>A0A9E3H6E2</accession>
<name>A0A9E3H6E2_9NOST</name>
<comment type="caution">
    <text evidence="2">The sequence shown here is derived from an EMBL/GenBank/DDBJ whole genome shotgun (WGS) entry which is preliminary data.</text>
</comment>
<feature type="compositionally biased region" description="Basic and acidic residues" evidence="1">
    <location>
        <begin position="36"/>
        <end position="45"/>
    </location>
</feature>
<reference evidence="2" key="1">
    <citation type="submission" date="2021-05" db="EMBL/GenBank/DDBJ databases">
        <authorList>
            <person name="Pietrasiak N."/>
            <person name="Ward R."/>
            <person name="Stajich J.E."/>
            <person name="Kurbessoian T."/>
        </authorList>
    </citation>
    <scope>NUCLEOTIDE SEQUENCE</scope>
    <source>
        <strain evidence="2">HA4357-MV3</strain>
    </source>
</reference>
<evidence type="ECO:0000313" key="2">
    <source>
        <dbReference type="EMBL" id="MBW4431452.1"/>
    </source>
</evidence>
<sequence length="248" mass="28122">MLLVWMSYFVPEIAQSNQPVNHNLNTSNSQNIEIHFQDKEPDGSRRGRPNNRVGTGSRGDCPSVNVPIIALIPEKNVGLTVDDNPSFWFFVPYKSQDTPVGKFVLQNEADEEIYQTKFTLPKTPGFVSLTVPSTVPLELNKDHQWYFKLYCSRQRLLNPIFVRGWVQKIAIQPNLKGLLKSTTKPRQHIAIYAENGIWYSALSELAKLRLNEPKNPILAKDWANLLEDVGLANIASQPIVGEVIEENR</sequence>
<feature type="region of interest" description="Disordered" evidence="1">
    <location>
        <begin position="36"/>
        <end position="59"/>
    </location>
</feature>